<dbReference type="Pfam" id="PF07676">
    <property type="entry name" value="PD40"/>
    <property type="match status" value="1"/>
</dbReference>
<dbReference type="InterPro" id="IPR001867">
    <property type="entry name" value="OmpR/PhoB-type_DNA-bd"/>
</dbReference>
<sequence length="730" mass="83551">MQVVRSTDWYFCIKNQELIYLDGNVVVLQTRLARCLEALILNAGETISYDELLLKVWKTEHRDSSTISSVIAELRKLINCRKKGPTYIKTVPKKGYCFVGSVEILELSPQEISALKNLNKPTTSQETFSLPNPGETRTVSPTIISEPAAEGYIESTGSEEDSYPSSSSWKRNWWAAGLVLLTFSIIAVYWMSETKPPNSSKESMYDSLHIYTYEPGLELEFDVSQSGDWLVYAHQTSLSTPKTIILKNLTTNKAYYYDSIDNESVYSPSFSPDAKKIVFIKSTAEACQVRTIEINENGFLPETDTYISSCGLSRIWTTTAFTADGKNIFFSRSTSLADPLKIIKLNLETGFERQITSPATSGRGDYSFSLSPDGEKLAIVRNHLWKSSNIMVLELDSEEINHVQSLPYLILGVGWMDDNTLLYVNFDKRMVAYNIEDSKEAFPITNERHLHFPIMREGRLYATRGEILDSTIWRFPLSNELGIKPEPFIDTPYKDQAPVATENGVYFISNRTGKNQIWLQSNRGLSQVSKFEESGLIEEIVYASELNQLLGLFNHRLFSINLESNKFTFLSKNVESIKNFSLSSDGYSVLYAVEQDEIWSIYRFDIRTGKHQYLFRGFSVKSVGNELYFSKLRETGLWKYDLTNNTEELVLENKNFKAAQYWHISQNFLIYLVDRTIHYLSISDMNEVWRINLDNRSKNLSCSNEKNQCFFEQSSSGNTEIIELKKTKEF</sequence>
<evidence type="ECO:0000256" key="2">
    <source>
        <dbReference type="ARBA" id="ARBA00023125"/>
    </source>
</evidence>
<dbReference type="InterPro" id="IPR036388">
    <property type="entry name" value="WH-like_DNA-bd_sf"/>
</dbReference>
<keyword evidence="2 3" id="KW-0238">DNA-binding</keyword>
<dbReference type="InterPro" id="IPR011042">
    <property type="entry name" value="6-blade_b-propeller_TolB-like"/>
</dbReference>
<gene>
    <name evidence="7" type="ORF">OPS25_15565</name>
</gene>
<dbReference type="Pfam" id="PF00486">
    <property type="entry name" value="Trans_reg_C"/>
    <property type="match status" value="1"/>
</dbReference>
<dbReference type="EMBL" id="JAPFRD010000013">
    <property type="protein sequence ID" value="MCW8109924.1"/>
    <property type="molecule type" value="Genomic_DNA"/>
</dbReference>
<keyword evidence="5" id="KW-0812">Transmembrane</keyword>
<keyword evidence="8" id="KW-1185">Reference proteome</keyword>
<accession>A0ABT3PB33</accession>
<feature type="region of interest" description="Disordered" evidence="4">
    <location>
        <begin position="122"/>
        <end position="141"/>
    </location>
</feature>
<dbReference type="Gene3D" id="2.120.10.30">
    <property type="entry name" value="TolB, C-terminal domain"/>
    <property type="match status" value="2"/>
</dbReference>
<comment type="caution">
    <text evidence="7">The sequence shown here is derived from an EMBL/GenBank/DDBJ whole genome shotgun (WGS) entry which is preliminary data.</text>
</comment>
<dbReference type="RefSeq" id="WP_265618809.1">
    <property type="nucleotide sequence ID" value="NZ_JAPFRD010000013.1"/>
</dbReference>
<dbReference type="Gene3D" id="1.10.10.10">
    <property type="entry name" value="Winged helix-like DNA-binding domain superfamily/Winged helix DNA-binding domain"/>
    <property type="match status" value="1"/>
</dbReference>
<dbReference type="InterPro" id="IPR016032">
    <property type="entry name" value="Sig_transdc_resp-reg_C-effctor"/>
</dbReference>
<feature type="transmembrane region" description="Helical" evidence="5">
    <location>
        <begin position="173"/>
        <end position="191"/>
    </location>
</feature>
<dbReference type="PANTHER" id="PTHR36842:SF1">
    <property type="entry name" value="PROTEIN TOLB"/>
    <property type="match status" value="1"/>
</dbReference>
<evidence type="ECO:0000313" key="7">
    <source>
        <dbReference type="EMBL" id="MCW8109924.1"/>
    </source>
</evidence>
<evidence type="ECO:0000256" key="1">
    <source>
        <dbReference type="ARBA" id="ARBA00009820"/>
    </source>
</evidence>
<dbReference type="InterPro" id="IPR011659">
    <property type="entry name" value="WD40"/>
</dbReference>
<evidence type="ECO:0000256" key="4">
    <source>
        <dbReference type="SAM" id="MobiDB-lite"/>
    </source>
</evidence>
<evidence type="ECO:0000259" key="6">
    <source>
        <dbReference type="PROSITE" id="PS51755"/>
    </source>
</evidence>
<feature type="domain" description="OmpR/PhoB-type" evidence="6">
    <location>
        <begin position="1"/>
        <end position="100"/>
    </location>
</feature>
<proteinExistence type="inferred from homology"/>
<evidence type="ECO:0000313" key="8">
    <source>
        <dbReference type="Proteomes" id="UP001142810"/>
    </source>
</evidence>
<keyword evidence="5" id="KW-1133">Transmembrane helix</keyword>
<dbReference type="SMART" id="SM00862">
    <property type="entry name" value="Trans_reg_C"/>
    <property type="match status" value="1"/>
</dbReference>
<dbReference type="Proteomes" id="UP001142810">
    <property type="component" value="Unassembled WGS sequence"/>
</dbReference>
<protein>
    <submittedName>
        <fullName evidence="7">Winged helix-turn-helix domain-containing protein</fullName>
    </submittedName>
</protein>
<evidence type="ECO:0000256" key="5">
    <source>
        <dbReference type="SAM" id="Phobius"/>
    </source>
</evidence>
<dbReference type="SUPFAM" id="SSF82171">
    <property type="entry name" value="DPP6 N-terminal domain-like"/>
    <property type="match status" value="1"/>
</dbReference>
<evidence type="ECO:0000256" key="3">
    <source>
        <dbReference type="PROSITE-ProRule" id="PRU01091"/>
    </source>
</evidence>
<name>A0ABT3PB33_9ALTE</name>
<dbReference type="PROSITE" id="PS51755">
    <property type="entry name" value="OMPR_PHOB"/>
    <property type="match status" value="1"/>
</dbReference>
<comment type="similarity">
    <text evidence="1">Belongs to the TolB family.</text>
</comment>
<organism evidence="7 8">
    <name type="scientific">Alteromonas aquimaris</name>
    <dbReference type="NCBI Taxonomy" id="2998417"/>
    <lineage>
        <taxon>Bacteria</taxon>
        <taxon>Pseudomonadati</taxon>
        <taxon>Pseudomonadota</taxon>
        <taxon>Gammaproteobacteria</taxon>
        <taxon>Alteromonadales</taxon>
        <taxon>Alteromonadaceae</taxon>
        <taxon>Alteromonas/Salinimonas group</taxon>
        <taxon>Alteromonas</taxon>
    </lineage>
</organism>
<reference evidence="7" key="1">
    <citation type="submission" date="2022-11" db="EMBL/GenBank/DDBJ databases">
        <title>Alteromonas sp. nov., isolated from sea water of the Qingdao.</title>
        <authorList>
            <person name="Wang Q."/>
        </authorList>
    </citation>
    <scope>NUCLEOTIDE SEQUENCE</scope>
    <source>
        <strain evidence="7">ASW11-7</strain>
    </source>
</reference>
<dbReference type="SUPFAM" id="SSF46894">
    <property type="entry name" value="C-terminal effector domain of the bipartite response regulators"/>
    <property type="match status" value="1"/>
</dbReference>
<dbReference type="CDD" id="cd00383">
    <property type="entry name" value="trans_reg_C"/>
    <property type="match status" value="1"/>
</dbReference>
<feature type="DNA-binding region" description="OmpR/PhoB-type" evidence="3">
    <location>
        <begin position="1"/>
        <end position="100"/>
    </location>
</feature>
<keyword evidence="5" id="KW-0472">Membrane</keyword>
<dbReference type="PANTHER" id="PTHR36842">
    <property type="entry name" value="PROTEIN TOLB HOMOLOG"/>
    <property type="match status" value="1"/>
</dbReference>